<dbReference type="SUPFAM" id="SSF100950">
    <property type="entry name" value="NagB/RpiA/CoA transferase-like"/>
    <property type="match status" value="1"/>
</dbReference>
<feature type="domain" description="Sugar-binding" evidence="5">
    <location>
        <begin position="71"/>
        <end position="328"/>
    </location>
</feature>
<proteinExistence type="inferred from homology"/>
<keyword evidence="4" id="KW-0804">Transcription</keyword>
<evidence type="ECO:0000313" key="7">
    <source>
        <dbReference type="Proteomes" id="UP000440004"/>
    </source>
</evidence>
<organism evidence="6 7">
    <name type="scientific">Alkalibaculum sporogenes</name>
    <dbReference type="NCBI Taxonomy" id="2655001"/>
    <lineage>
        <taxon>Bacteria</taxon>
        <taxon>Bacillati</taxon>
        <taxon>Bacillota</taxon>
        <taxon>Clostridia</taxon>
        <taxon>Eubacteriales</taxon>
        <taxon>Eubacteriaceae</taxon>
        <taxon>Alkalibaculum</taxon>
    </lineage>
</organism>
<dbReference type="AlphaFoldDB" id="A0A6A7KD59"/>
<evidence type="ECO:0000256" key="1">
    <source>
        <dbReference type="ARBA" id="ARBA00010466"/>
    </source>
</evidence>
<sequence>MSIFSIGGDILKNDIKRQLIKIARYYYDDGLTQEEIAKRMSLSRQKIGRLIQKLIPEGIVKISIDDSLDTYLDIEQALEKKYNLKEVVVVSTQESNQLTLDSIGRAGAQYLDRVLKPNNTIGIAWGRTLTYVSQHIVKERTNLNVSIVQLAGGVFPYGHFFNGELSRQSGEITRDISLKLGAKPYLMNNPLIVDNAESKKILLQESSVSNILKKAGSCDLAMVSIASLGKSVSPFIEGALGEEELKYLIDRKAVGNFLFHYFDIEGNIIDAPFYERLICPDIEVLKKIPMKVCISGTREKISAIYGGINGGFVDVLITDSGTATALLQK</sequence>
<protein>
    <recommendedName>
        <fullName evidence="5">Sugar-binding domain-containing protein</fullName>
    </recommendedName>
</protein>
<dbReference type="GO" id="GO:0030246">
    <property type="term" value="F:carbohydrate binding"/>
    <property type="evidence" value="ECO:0007669"/>
    <property type="project" value="InterPro"/>
</dbReference>
<evidence type="ECO:0000259" key="5">
    <source>
        <dbReference type="Pfam" id="PF04198"/>
    </source>
</evidence>
<gene>
    <name evidence="6" type="ORF">GC105_16060</name>
</gene>
<dbReference type="Gene3D" id="3.40.50.1360">
    <property type="match status" value="1"/>
</dbReference>
<dbReference type="PANTHER" id="PTHR34294">
    <property type="entry name" value="TRANSCRIPTIONAL REGULATOR-RELATED"/>
    <property type="match status" value="1"/>
</dbReference>
<comment type="caution">
    <text evidence="6">The sequence shown here is derived from an EMBL/GenBank/DDBJ whole genome shotgun (WGS) entry which is preliminary data.</text>
</comment>
<dbReference type="InterPro" id="IPR036388">
    <property type="entry name" value="WH-like_DNA-bd_sf"/>
</dbReference>
<dbReference type="GO" id="GO:0003677">
    <property type="term" value="F:DNA binding"/>
    <property type="evidence" value="ECO:0007669"/>
    <property type="project" value="UniProtKB-KW"/>
</dbReference>
<dbReference type="InterPro" id="IPR037171">
    <property type="entry name" value="NagB/RpiA_transferase-like"/>
</dbReference>
<evidence type="ECO:0000313" key="6">
    <source>
        <dbReference type="EMBL" id="MPW27282.1"/>
    </source>
</evidence>
<evidence type="ECO:0000256" key="3">
    <source>
        <dbReference type="ARBA" id="ARBA00023125"/>
    </source>
</evidence>
<reference evidence="6 7" key="1">
    <citation type="submission" date="2019-10" db="EMBL/GenBank/DDBJ databases">
        <title>Alkalibaculum tamaniensis sp.nov., a new alkaliphilic acetogen, isolated on methoxylated aromatics from a mud volcano.</title>
        <authorList>
            <person name="Khomyakova M.A."/>
            <person name="Merkel A.Y."/>
            <person name="Bonch-Osmolovskaya E.A."/>
            <person name="Slobodkin A.I."/>
        </authorList>
    </citation>
    <scope>NUCLEOTIDE SEQUENCE [LARGE SCALE GENOMIC DNA]</scope>
    <source>
        <strain evidence="6 7">M08DMB</strain>
    </source>
</reference>
<keyword evidence="7" id="KW-1185">Reference proteome</keyword>
<comment type="similarity">
    <text evidence="1">Belongs to the SorC transcriptional regulatory family.</text>
</comment>
<dbReference type="Proteomes" id="UP000440004">
    <property type="component" value="Unassembled WGS sequence"/>
</dbReference>
<accession>A0A6A7KD59</accession>
<evidence type="ECO:0000256" key="2">
    <source>
        <dbReference type="ARBA" id="ARBA00023015"/>
    </source>
</evidence>
<dbReference type="InterPro" id="IPR007324">
    <property type="entry name" value="Sugar-bd_dom_put"/>
</dbReference>
<dbReference type="InterPro" id="IPR051054">
    <property type="entry name" value="SorC_transcr_regulators"/>
</dbReference>
<dbReference type="Pfam" id="PF04198">
    <property type="entry name" value="Sugar-bind"/>
    <property type="match status" value="1"/>
</dbReference>
<evidence type="ECO:0000256" key="4">
    <source>
        <dbReference type="ARBA" id="ARBA00023163"/>
    </source>
</evidence>
<dbReference type="PANTHER" id="PTHR34294:SF1">
    <property type="entry name" value="TRANSCRIPTIONAL REGULATOR LSRR"/>
    <property type="match status" value="1"/>
</dbReference>
<name>A0A6A7KD59_9FIRM</name>
<keyword evidence="3" id="KW-0238">DNA-binding</keyword>
<keyword evidence="2" id="KW-0805">Transcription regulation</keyword>
<dbReference type="EMBL" id="WHNX01000054">
    <property type="protein sequence ID" value="MPW27282.1"/>
    <property type="molecule type" value="Genomic_DNA"/>
</dbReference>
<dbReference type="Gene3D" id="1.10.10.10">
    <property type="entry name" value="Winged helix-like DNA-binding domain superfamily/Winged helix DNA-binding domain"/>
    <property type="match status" value="1"/>
</dbReference>